<accession>A0A5J9SMZ7</accession>
<comment type="caution">
    <text evidence="1">The sequence shown here is derived from an EMBL/GenBank/DDBJ whole genome shotgun (WGS) entry which is preliminary data.</text>
</comment>
<evidence type="ECO:0000313" key="1">
    <source>
        <dbReference type="EMBL" id="TVU00366.1"/>
    </source>
</evidence>
<evidence type="ECO:0000313" key="2">
    <source>
        <dbReference type="Proteomes" id="UP000324897"/>
    </source>
</evidence>
<dbReference type="Proteomes" id="UP000324897">
    <property type="component" value="Unassembled WGS sequence"/>
</dbReference>
<reference evidence="1 2" key="1">
    <citation type="journal article" date="2019" name="Sci. Rep.">
        <title>A high-quality genome of Eragrostis curvula grass provides insights into Poaceae evolution and supports new strategies to enhance forage quality.</title>
        <authorList>
            <person name="Carballo J."/>
            <person name="Santos B.A.C.M."/>
            <person name="Zappacosta D."/>
            <person name="Garbus I."/>
            <person name="Selva J.P."/>
            <person name="Gallo C.A."/>
            <person name="Diaz A."/>
            <person name="Albertini E."/>
            <person name="Caccamo M."/>
            <person name="Echenique V."/>
        </authorList>
    </citation>
    <scope>NUCLEOTIDE SEQUENCE [LARGE SCALE GENOMIC DNA]</scope>
    <source>
        <strain evidence="2">cv. Victoria</strain>
        <tissue evidence="1">Leaf</tissue>
    </source>
</reference>
<feature type="non-terminal residue" evidence="1">
    <location>
        <position position="1"/>
    </location>
</feature>
<organism evidence="1 2">
    <name type="scientific">Eragrostis curvula</name>
    <name type="common">weeping love grass</name>
    <dbReference type="NCBI Taxonomy" id="38414"/>
    <lineage>
        <taxon>Eukaryota</taxon>
        <taxon>Viridiplantae</taxon>
        <taxon>Streptophyta</taxon>
        <taxon>Embryophyta</taxon>
        <taxon>Tracheophyta</taxon>
        <taxon>Spermatophyta</taxon>
        <taxon>Magnoliopsida</taxon>
        <taxon>Liliopsida</taxon>
        <taxon>Poales</taxon>
        <taxon>Poaceae</taxon>
        <taxon>PACMAD clade</taxon>
        <taxon>Chloridoideae</taxon>
        <taxon>Eragrostideae</taxon>
        <taxon>Eragrostidinae</taxon>
        <taxon>Eragrostis</taxon>
    </lineage>
</organism>
<dbReference type="OrthoDB" id="689921at2759"/>
<dbReference type="EMBL" id="RWGY01000598">
    <property type="protein sequence ID" value="TVU00366.1"/>
    <property type="molecule type" value="Genomic_DNA"/>
</dbReference>
<proteinExistence type="predicted"/>
<dbReference type="Gramene" id="TVU00366">
    <property type="protein sequence ID" value="TVU00366"/>
    <property type="gene ID" value="EJB05_54228"/>
</dbReference>
<keyword evidence="2" id="KW-1185">Reference proteome</keyword>
<dbReference type="AlphaFoldDB" id="A0A5J9SMZ7"/>
<name>A0A5J9SMZ7_9POAL</name>
<gene>
    <name evidence="1" type="ORF">EJB05_54228</name>
</gene>
<protein>
    <submittedName>
        <fullName evidence="1">Uncharacterized protein</fullName>
    </submittedName>
</protein>
<sequence>MTFQTFMSNNIISLQDDAYLRAGISYAPHGSLEGILPANNSSSVVAVAGEKQYCLHTDITLEKLKEIMLPMAIDYFCQNADATIYQMIWKSEHGSALIHFAKASMSTRRSCGGARKRKLLQGQDRGLSWTEIITRLFDLWGAHMPLRLRSFFEDWVQKEKEGQFIAHQGHPYHTPVGLIGI</sequence>